<organism evidence="10">
    <name type="scientific">Salix viminalis</name>
    <name type="common">Common osier</name>
    <name type="synonym">Basket willow</name>
    <dbReference type="NCBI Taxonomy" id="40686"/>
    <lineage>
        <taxon>Eukaryota</taxon>
        <taxon>Viridiplantae</taxon>
        <taxon>Streptophyta</taxon>
        <taxon>Embryophyta</taxon>
        <taxon>Tracheophyta</taxon>
        <taxon>Spermatophyta</taxon>
        <taxon>Magnoliopsida</taxon>
        <taxon>eudicotyledons</taxon>
        <taxon>Gunneridae</taxon>
        <taxon>Pentapetalae</taxon>
        <taxon>rosids</taxon>
        <taxon>fabids</taxon>
        <taxon>Malpighiales</taxon>
        <taxon>Salicaceae</taxon>
        <taxon>Saliceae</taxon>
        <taxon>Salix</taxon>
    </lineage>
</organism>
<comment type="subcellular location">
    <subcellularLocation>
        <location evidence="1">Nucleus</location>
    </subcellularLocation>
</comment>
<evidence type="ECO:0000313" key="10">
    <source>
        <dbReference type="EMBL" id="VFU59524.1"/>
    </source>
</evidence>
<proteinExistence type="predicted"/>
<dbReference type="Gene3D" id="1.10.10.60">
    <property type="entry name" value="Homeodomain-like"/>
    <property type="match status" value="1"/>
</dbReference>
<sequence length="458" mass="51163">MMSNWSCSSINRAVVESGQAPPPKGVNQGLKKGRRTVAEDAILIEYVKKHGEGNWNSVQKNLMMRQELPGRTDNEIKNYWNTRMKRHQRAGLPIYPQDFQAKTAAFRFHHQQDDRRAQPNSTSLSTTPYNLCFSLLDPINRFATPLNPFQNHLSPLAFCPNPSHQLKLFANTNSNDGCLPLSFPPVSSYQQSPLSTNLFRQNPTRKAVPINTPPSALIYNDPSDQAPPGPTTSRGGACFEEEASKSNNNGYSNSETSQQGMPGNMNNSGLLDALLQEAKTVSFRGKPSSDDFLLASNEGKRAMDSSVEEEGVEEEATKRVKLLLRNGSEYSCGEKLWDDLSSSQSSNIWTKPSEEAVDQELNSMDDDIISLLKNFPSSEPLPEWYRQSRNERNSNRKSYGGINTVDDNRDPRRIPSSQIQDKHKCMTTMGTITEGRVANMARYAADAVKNALQAWPRL</sequence>
<dbReference type="PROSITE" id="PS51294">
    <property type="entry name" value="HTH_MYB"/>
    <property type="match status" value="1"/>
</dbReference>
<dbReference type="GO" id="GO:0005634">
    <property type="term" value="C:nucleus"/>
    <property type="evidence" value="ECO:0007669"/>
    <property type="project" value="UniProtKB-SubCell"/>
</dbReference>
<feature type="compositionally biased region" description="Polar residues" evidence="7">
    <location>
        <begin position="245"/>
        <end position="263"/>
    </location>
</feature>
<dbReference type="GO" id="GO:0003677">
    <property type="term" value="F:DNA binding"/>
    <property type="evidence" value="ECO:0007669"/>
    <property type="project" value="UniProtKB-KW"/>
</dbReference>
<dbReference type="PROSITE" id="PS50090">
    <property type="entry name" value="MYB_LIKE"/>
    <property type="match status" value="1"/>
</dbReference>
<protein>
    <submittedName>
        <fullName evidence="10">Uncharacterized protein</fullName>
    </submittedName>
</protein>
<evidence type="ECO:0000256" key="5">
    <source>
        <dbReference type="ARBA" id="ARBA00023163"/>
    </source>
</evidence>
<feature type="region of interest" description="Disordered" evidence="7">
    <location>
        <begin position="388"/>
        <end position="418"/>
    </location>
</feature>
<evidence type="ECO:0000259" key="8">
    <source>
        <dbReference type="PROSITE" id="PS50090"/>
    </source>
</evidence>
<dbReference type="SMART" id="SM00717">
    <property type="entry name" value="SANT"/>
    <property type="match status" value="1"/>
</dbReference>
<reference evidence="10" key="1">
    <citation type="submission" date="2019-03" db="EMBL/GenBank/DDBJ databases">
        <authorList>
            <person name="Mank J."/>
            <person name="Almeida P."/>
        </authorList>
    </citation>
    <scope>NUCLEOTIDE SEQUENCE</scope>
    <source>
        <strain evidence="10">78183</strain>
    </source>
</reference>
<evidence type="ECO:0000256" key="2">
    <source>
        <dbReference type="ARBA" id="ARBA00022737"/>
    </source>
</evidence>
<evidence type="ECO:0000259" key="9">
    <source>
        <dbReference type="PROSITE" id="PS51294"/>
    </source>
</evidence>
<dbReference type="SUPFAM" id="SSF46689">
    <property type="entry name" value="Homeodomain-like"/>
    <property type="match status" value="1"/>
</dbReference>
<evidence type="ECO:0000256" key="7">
    <source>
        <dbReference type="SAM" id="MobiDB-lite"/>
    </source>
</evidence>
<dbReference type="PANTHER" id="PTHR47995">
    <property type="entry name" value="TRANSCRIPTION FACTOR MYB33-RELATED"/>
    <property type="match status" value="1"/>
</dbReference>
<keyword evidence="3" id="KW-0805">Transcription regulation</keyword>
<keyword evidence="2" id="KW-0677">Repeat</keyword>
<accession>A0A6N2MYM6</accession>
<dbReference type="CDD" id="cd00167">
    <property type="entry name" value="SANT"/>
    <property type="match status" value="1"/>
</dbReference>
<evidence type="ECO:0000256" key="1">
    <source>
        <dbReference type="ARBA" id="ARBA00004123"/>
    </source>
</evidence>
<evidence type="ECO:0000256" key="6">
    <source>
        <dbReference type="ARBA" id="ARBA00023242"/>
    </source>
</evidence>
<dbReference type="Pfam" id="PF00249">
    <property type="entry name" value="Myb_DNA-binding"/>
    <property type="match status" value="1"/>
</dbReference>
<feature type="domain" description="HTH myb-type" evidence="9">
    <location>
        <begin position="27"/>
        <end position="88"/>
    </location>
</feature>
<feature type="domain" description="Myb-like" evidence="8">
    <location>
        <begin position="27"/>
        <end position="84"/>
    </location>
</feature>
<dbReference type="InterPro" id="IPR001005">
    <property type="entry name" value="SANT/Myb"/>
</dbReference>
<evidence type="ECO:0000256" key="3">
    <source>
        <dbReference type="ARBA" id="ARBA00023015"/>
    </source>
</evidence>
<dbReference type="AlphaFoldDB" id="A0A6N2MYM6"/>
<dbReference type="InterPro" id="IPR017930">
    <property type="entry name" value="Myb_dom"/>
</dbReference>
<keyword evidence="4" id="KW-0238">DNA-binding</keyword>
<gene>
    <name evidence="10" type="ORF">SVIM_LOCUS438566</name>
</gene>
<dbReference type="InterPro" id="IPR009057">
    <property type="entry name" value="Homeodomain-like_sf"/>
</dbReference>
<name>A0A6N2MYM6_SALVM</name>
<dbReference type="PANTHER" id="PTHR47995:SF18">
    <property type="entry name" value="TRANSCRIPTION FACTOR MYB65"/>
    <property type="match status" value="1"/>
</dbReference>
<feature type="region of interest" description="Disordered" evidence="7">
    <location>
        <begin position="197"/>
        <end position="263"/>
    </location>
</feature>
<dbReference type="EMBL" id="CAADRP010002040">
    <property type="protein sequence ID" value="VFU59524.1"/>
    <property type="molecule type" value="Genomic_DNA"/>
</dbReference>
<keyword evidence="6" id="KW-0539">Nucleus</keyword>
<keyword evidence="5" id="KW-0804">Transcription</keyword>
<evidence type="ECO:0000256" key="4">
    <source>
        <dbReference type="ARBA" id="ARBA00023125"/>
    </source>
</evidence>